<proteinExistence type="predicted"/>
<dbReference type="AlphaFoldDB" id="A0A6G7YPW7"/>
<sequence length="309" mass="33874">MKPLRVAIIGFGKIAADQHVPSIESNPRFQLAGTSSREGKGPQPNFTDWRELIRSVDGLDAVAITTPPSVRYDIARECLEAGLHCLLEKPPSVGLADIHDLACLAEAKGLTLYTTWHSQHSAGAEAAGRALAGKRVAKMEVRWQEDVHKWHPGQQWIWEPGGFGVFDPAINAFSILTRIIPDGIFVKSADLAFPSNAHTPVAGEIAFTSPAADGPMTCHLDFLRKEGEDWTIEITTTDGLNVRLERGGSDLFLNGERQDIDSPGEYPGIYREFADLLDERRSSVDVAPLRLVADCLLVARRTQADPIFM</sequence>
<dbReference type="Proteomes" id="UP000503222">
    <property type="component" value="Chromosome"/>
</dbReference>
<dbReference type="Gene3D" id="3.40.50.720">
    <property type="entry name" value="NAD(P)-binding Rossmann-like Domain"/>
    <property type="match status" value="1"/>
</dbReference>
<dbReference type="Pfam" id="PF01408">
    <property type="entry name" value="GFO_IDH_MocA"/>
    <property type="match status" value="1"/>
</dbReference>
<evidence type="ECO:0000313" key="2">
    <source>
        <dbReference type="EMBL" id="QIK78781.1"/>
    </source>
</evidence>
<keyword evidence="3" id="KW-1185">Reference proteome</keyword>
<dbReference type="SUPFAM" id="SSF51735">
    <property type="entry name" value="NAD(P)-binding Rossmann-fold domains"/>
    <property type="match status" value="1"/>
</dbReference>
<dbReference type="Gene3D" id="3.30.360.10">
    <property type="entry name" value="Dihydrodipicolinate Reductase, domain 2"/>
    <property type="match status" value="1"/>
</dbReference>
<dbReference type="PANTHER" id="PTHR43818">
    <property type="entry name" value="BCDNA.GH03377"/>
    <property type="match status" value="1"/>
</dbReference>
<dbReference type="GO" id="GO:0000166">
    <property type="term" value="F:nucleotide binding"/>
    <property type="evidence" value="ECO:0007669"/>
    <property type="project" value="InterPro"/>
</dbReference>
<dbReference type="PANTHER" id="PTHR43818:SF7">
    <property type="entry name" value="DEHYDROGENASE"/>
    <property type="match status" value="1"/>
</dbReference>
<accession>A0A6G7YPW7</accession>
<name>A0A6G7YPW7_9SPHN</name>
<gene>
    <name evidence="2" type="ORF">G7077_07600</name>
</gene>
<dbReference type="InterPro" id="IPR050463">
    <property type="entry name" value="Gfo/Idh/MocA_oxidrdct_glycsds"/>
</dbReference>
<protein>
    <submittedName>
        <fullName evidence="2">Gfo/Idh/MocA family oxidoreductase</fullName>
    </submittedName>
</protein>
<reference evidence="2 3" key="1">
    <citation type="submission" date="2020-03" db="EMBL/GenBank/DDBJ databases">
        <title>Sphingomonas sp. nov., isolated from fish.</title>
        <authorList>
            <person name="Hyun D.-W."/>
            <person name="Bae J.-W."/>
        </authorList>
    </citation>
    <scope>NUCLEOTIDE SEQUENCE [LARGE SCALE GENOMIC DNA]</scope>
    <source>
        <strain evidence="2 3">HDW15B</strain>
    </source>
</reference>
<organism evidence="2 3">
    <name type="scientific">Sphingomonas piscis</name>
    <dbReference type="NCBI Taxonomy" id="2714943"/>
    <lineage>
        <taxon>Bacteria</taxon>
        <taxon>Pseudomonadati</taxon>
        <taxon>Pseudomonadota</taxon>
        <taxon>Alphaproteobacteria</taxon>
        <taxon>Sphingomonadales</taxon>
        <taxon>Sphingomonadaceae</taxon>
        <taxon>Sphingomonas</taxon>
    </lineage>
</organism>
<dbReference type="RefSeq" id="WP_166411173.1">
    <property type="nucleotide sequence ID" value="NZ_CP049869.1"/>
</dbReference>
<feature type="domain" description="Gfo/Idh/MocA-like oxidoreductase N-terminal" evidence="1">
    <location>
        <begin position="4"/>
        <end position="113"/>
    </location>
</feature>
<dbReference type="InterPro" id="IPR000683">
    <property type="entry name" value="Gfo/Idh/MocA-like_OxRdtase_N"/>
</dbReference>
<evidence type="ECO:0000313" key="3">
    <source>
        <dbReference type="Proteomes" id="UP000503222"/>
    </source>
</evidence>
<evidence type="ECO:0000259" key="1">
    <source>
        <dbReference type="Pfam" id="PF01408"/>
    </source>
</evidence>
<dbReference type="EMBL" id="CP049869">
    <property type="protein sequence ID" value="QIK78781.1"/>
    <property type="molecule type" value="Genomic_DNA"/>
</dbReference>
<dbReference type="KEGG" id="spii:G7077_07600"/>
<dbReference type="InterPro" id="IPR036291">
    <property type="entry name" value="NAD(P)-bd_dom_sf"/>
</dbReference>